<reference evidence="2 4" key="1">
    <citation type="submission" date="2016-11" db="EMBL/GenBank/DDBJ databases">
        <authorList>
            <person name="Jaros S."/>
            <person name="Januszkiewicz K."/>
            <person name="Wedrychowicz H."/>
        </authorList>
    </citation>
    <scope>NUCLEOTIDE SEQUENCE [LARGE SCALE GENOMIC DNA]</scope>
    <source>
        <strain evidence="2 4">DSM 784</strain>
    </source>
</reference>
<dbReference type="OrthoDB" id="9811006at2"/>
<reference evidence="3 5" key="2">
    <citation type="submission" date="2023-11" db="EMBL/GenBank/DDBJ databases">
        <title>MicrobeMod: A computational toolkit for identifying prokaryotic methylation and restriction-modification with nanopore sequencing.</title>
        <authorList>
            <person name="Crits-Christoph A."/>
            <person name="Kang S.C."/>
            <person name="Lee H."/>
            <person name="Ostrov N."/>
        </authorList>
    </citation>
    <scope>NUCLEOTIDE SEQUENCE [LARGE SCALE GENOMIC DNA]</scope>
    <source>
        <strain evidence="3 5">ATCC 23090</strain>
    </source>
</reference>
<proteinExistence type="predicted"/>
<dbReference type="Pfam" id="PF04264">
    <property type="entry name" value="YceI"/>
    <property type="match status" value="1"/>
</dbReference>
<evidence type="ECO:0000259" key="1">
    <source>
        <dbReference type="SMART" id="SM00867"/>
    </source>
</evidence>
<dbReference type="SMART" id="SM00867">
    <property type="entry name" value="YceI"/>
    <property type="match status" value="1"/>
</dbReference>
<dbReference type="Gene3D" id="2.40.128.110">
    <property type="entry name" value="Lipid/polyisoprenoid-binding, YceI-like"/>
    <property type="match status" value="1"/>
</dbReference>
<evidence type="ECO:0000313" key="4">
    <source>
        <dbReference type="Proteomes" id="UP000183788"/>
    </source>
</evidence>
<evidence type="ECO:0000313" key="2">
    <source>
        <dbReference type="EMBL" id="SFW63145.1"/>
    </source>
</evidence>
<protein>
    <submittedName>
        <fullName evidence="2">Polyisoprenoid-binding protein YceI</fullName>
    </submittedName>
    <submittedName>
        <fullName evidence="3">YceI family protein</fullName>
    </submittedName>
</protein>
<dbReference type="SUPFAM" id="SSF101874">
    <property type="entry name" value="YceI-like"/>
    <property type="match status" value="1"/>
</dbReference>
<feature type="domain" description="Lipid/polyisoprenoid-binding YceI-like" evidence="1">
    <location>
        <begin position="26"/>
        <end position="176"/>
    </location>
</feature>
<evidence type="ECO:0000313" key="5">
    <source>
        <dbReference type="Proteomes" id="UP001326715"/>
    </source>
</evidence>
<dbReference type="PANTHER" id="PTHR34406:SF1">
    <property type="entry name" value="PROTEIN YCEI"/>
    <property type="match status" value="1"/>
</dbReference>
<evidence type="ECO:0000313" key="3">
    <source>
        <dbReference type="EMBL" id="WQG92516.1"/>
    </source>
</evidence>
<dbReference type="Proteomes" id="UP000183788">
    <property type="component" value="Unassembled WGS sequence"/>
</dbReference>
<dbReference type="STRING" id="1004.SAMN05661012_03047"/>
<dbReference type="EMBL" id="CP140154">
    <property type="protein sequence ID" value="WQG92516.1"/>
    <property type="molecule type" value="Genomic_DNA"/>
</dbReference>
<gene>
    <name evidence="2" type="ORF">SAMN05661012_03047</name>
    <name evidence="3" type="ORF">SR876_13450</name>
</gene>
<dbReference type="EMBL" id="FPIZ01000009">
    <property type="protein sequence ID" value="SFW63145.1"/>
    <property type="molecule type" value="Genomic_DNA"/>
</dbReference>
<dbReference type="AlphaFoldDB" id="A0A1K1QTY8"/>
<dbReference type="RefSeq" id="WP_072361756.1">
    <property type="nucleotide sequence ID" value="NZ_CBHWAX010000024.1"/>
</dbReference>
<sequence>MKKFLLPVTAFVILVASAFTVLSGPDYKIAAGYAVKFSASGANGIFKDLKGKIVFDEQHLNTSKFDVTIDVSSINTGNGLKNTHAKGDKWFDAKKYPAITFTSTEITKSGSGYVAKGELTMHGVKKPLSIPFTFTKAGNGGTFTAKFDVNRSDYGVGTPGGKVDDIIKMEVNVPVN</sequence>
<dbReference type="PANTHER" id="PTHR34406">
    <property type="entry name" value="PROTEIN YCEI"/>
    <property type="match status" value="1"/>
</dbReference>
<dbReference type="Proteomes" id="UP001326715">
    <property type="component" value="Chromosome"/>
</dbReference>
<organism evidence="2 4">
    <name type="scientific">Chitinophaga sancti</name>
    <dbReference type="NCBI Taxonomy" id="1004"/>
    <lineage>
        <taxon>Bacteria</taxon>
        <taxon>Pseudomonadati</taxon>
        <taxon>Bacteroidota</taxon>
        <taxon>Chitinophagia</taxon>
        <taxon>Chitinophagales</taxon>
        <taxon>Chitinophagaceae</taxon>
        <taxon>Chitinophaga</taxon>
    </lineage>
</organism>
<dbReference type="InterPro" id="IPR007372">
    <property type="entry name" value="Lipid/polyisoprenoid-bd_YceI"/>
</dbReference>
<keyword evidence="5" id="KW-1185">Reference proteome</keyword>
<name>A0A1K1QTY8_9BACT</name>
<dbReference type="InterPro" id="IPR036761">
    <property type="entry name" value="TTHA0802/YceI-like_sf"/>
</dbReference>
<accession>A0A1K1QTY8</accession>